<dbReference type="GO" id="GO:0006352">
    <property type="term" value="P:DNA-templated transcription initiation"/>
    <property type="evidence" value="ECO:0007669"/>
    <property type="project" value="InterPro"/>
</dbReference>
<dbReference type="Pfam" id="PF04539">
    <property type="entry name" value="Sigma70_r3"/>
    <property type="match status" value="1"/>
</dbReference>
<evidence type="ECO:0000313" key="8">
    <source>
        <dbReference type="EMBL" id="CUO43939.1"/>
    </source>
</evidence>
<evidence type="ECO:0000313" key="9">
    <source>
        <dbReference type="Proteomes" id="UP000095544"/>
    </source>
</evidence>
<dbReference type="InterPro" id="IPR014284">
    <property type="entry name" value="RNA_pol_sigma-70_dom"/>
</dbReference>
<dbReference type="RefSeq" id="WP_055153091.1">
    <property type="nucleotide sequence ID" value="NZ_CYZU01000018.1"/>
</dbReference>
<feature type="domain" description="RNA polymerase sigma-70" evidence="7">
    <location>
        <begin position="251"/>
        <end position="277"/>
    </location>
</feature>
<name>A0A174F5B4_9FIRM</name>
<dbReference type="InterPro" id="IPR036388">
    <property type="entry name" value="WH-like_DNA-bd_sf"/>
</dbReference>
<dbReference type="Pfam" id="PF04542">
    <property type="entry name" value="Sigma70_r2"/>
    <property type="match status" value="1"/>
</dbReference>
<evidence type="ECO:0000259" key="7">
    <source>
        <dbReference type="PROSITE" id="PS00716"/>
    </source>
</evidence>
<dbReference type="Pfam" id="PF04545">
    <property type="entry name" value="Sigma70_r4"/>
    <property type="match status" value="1"/>
</dbReference>
<dbReference type="PANTHER" id="PTHR30603">
    <property type="entry name" value="RNA POLYMERASE SIGMA FACTOR RPO"/>
    <property type="match status" value="1"/>
</dbReference>
<dbReference type="PANTHER" id="PTHR30603:SF47">
    <property type="entry name" value="RNA POLYMERASE SIGMA FACTOR SIGD, CHLOROPLASTIC"/>
    <property type="match status" value="1"/>
</dbReference>
<dbReference type="STRING" id="39482.ERS852491_02213"/>
<dbReference type="PROSITE" id="PS00716">
    <property type="entry name" value="SIGMA70_2"/>
    <property type="match status" value="1"/>
</dbReference>
<protein>
    <recommendedName>
        <fullName evidence="5">RNA polymerase sigma factor</fullName>
    </recommendedName>
</protein>
<dbReference type="InterPro" id="IPR007624">
    <property type="entry name" value="RNA_pol_sigma70_r3"/>
</dbReference>
<feature type="domain" description="RNA polymerase sigma-70" evidence="6">
    <location>
        <begin position="81"/>
        <end position="94"/>
    </location>
</feature>
<evidence type="ECO:0000256" key="5">
    <source>
        <dbReference type="RuleBase" id="RU362124"/>
    </source>
</evidence>
<dbReference type="InterPro" id="IPR000943">
    <property type="entry name" value="RNA_pol_sigma70"/>
</dbReference>
<dbReference type="CDD" id="cd06171">
    <property type="entry name" value="Sigma70_r4"/>
    <property type="match status" value="1"/>
</dbReference>
<accession>A0A174F5B4</accession>
<organism evidence="8 9">
    <name type="scientific">Faecalicatena contorta</name>
    <dbReference type="NCBI Taxonomy" id="39482"/>
    <lineage>
        <taxon>Bacteria</taxon>
        <taxon>Bacillati</taxon>
        <taxon>Bacillota</taxon>
        <taxon>Clostridia</taxon>
        <taxon>Lachnospirales</taxon>
        <taxon>Lachnospiraceae</taxon>
        <taxon>Faecalicatena</taxon>
    </lineage>
</organism>
<dbReference type="NCBIfam" id="TIGR02937">
    <property type="entry name" value="sigma70-ECF"/>
    <property type="match status" value="1"/>
</dbReference>
<dbReference type="OrthoDB" id="9809557at2"/>
<sequence>MGKYAGQGFSIPDNVEVTEPLKIYLKEIGSIPPLSAGEELELGKRVAAGDTDAKRRLEEANLCLVVSAAGQYSGRGLQFLDLIQEGSIGLMQAVEMFDYTRDGAFSDYARSFIEEAMKRAIDEQSREIRVPAYVAENIKKVQKVSNELRQELGRAATAGEIAGRIGDKSEEEVKSVLAFLEPPVSLEAPTGAEEDDILEDHIEDQEEKTPEDAVNILIQKEEVLHLLESLSERERHVISMRFGLENGRVHTQEEVGRELNVSKERICQIEEHAMKKLREAAGKE</sequence>
<dbReference type="InterPro" id="IPR007630">
    <property type="entry name" value="RNA_pol_sigma70_r4"/>
</dbReference>
<keyword evidence="4 5" id="KW-0804">Transcription</keyword>
<dbReference type="InterPro" id="IPR007627">
    <property type="entry name" value="RNA_pol_sigma70_r2"/>
</dbReference>
<reference evidence="8 9" key="1">
    <citation type="submission" date="2015-09" db="EMBL/GenBank/DDBJ databases">
        <authorList>
            <consortium name="Pathogen Informatics"/>
        </authorList>
    </citation>
    <scope>NUCLEOTIDE SEQUENCE [LARGE SCALE GENOMIC DNA]</scope>
    <source>
        <strain evidence="8 9">2789STDY5834876</strain>
    </source>
</reference>
<dbReference type="Gene3D" id="1.10.10.10">
    <property type="entry name" value="Winged helix-like DNA-binding domain superfamily/Winged helix DNA-binding domain"/>
    <property type="match status" value="2"/>
</dbReference>
<evidence type="ECO:0000256" key="4">
    <source>
        <dbReference type="ARBA" id="ARBA00023163"/>
    </source>
</evidence>
<comment type="similarity">
    <text evidence="5">Belongs to the sigma-70 factor family.</text>
</comment>
<dbReference type="InterPro" id="IPR009042">
    <property type="entry name" value="RNA_pol_sigma70_r1_2"/>
</dbReference>
<dbReference type="EMBL" id="CYZU01000018">
    <property type="protein sequence ID" value="CUO43939.1"/>
    <property type="molecule type" value="Genomic_DNA"/>
</dbReference>
<comment type="function">
    <text evidence="5">Sigma factors are initiation factors that promote the attachment of RNA polymerase to specific initiation sites and are then released.</text>
</comment>
<dbReference type="Proteomes" id="UP000095544">
    <property type="component" value="Unassembled WGS sequence"/>
</dbReference>
<evidence type="ECO:0000256" key="2">
    <source>
        <dbReference type="ARBA" id="ARBA00023082"/>
    </source>
</evidence>
<dbReference type="InterPro" id="IPR013324">
    <property type="entry name" value="RNA_pol_sigma_r3/r4-like"/>
</dbReference>
<proteinExistence type="inferred from homology"/>
<keyword evidence="3 5" id="KW-0238">DNA-binding</keyword>
<dbReference type="Pfam" id="PF00140">
    <property type="entry name" value="Sigma70_r1_2"/>
    <property type="match status" value="1"/>
</dbReference>
<dbReference type="GO" id="GO:0016987">
    <property type="term" value="F:sigma factor activity"/>
    <property type="evidence" value="ECO:0007669"/>
    <property type="project" value="UniProtKB-KW"/>
</dbReference>
<evidence type="ECO:0000256" key="3">
    <source>
        <dbReference type="ARBA" id="ARBA00023125"/>
    </source>
</evidence>
<dbReference type="PIRSF" id="PIRSF000770">
    <property type="entry name" value="RNA_pol_sigma-SigE/K"/>
    <property type="match status" value="1"/>
</dbReference>
<evidence type="ECO:0000256" key="1">
    <source>
        <dbReference type="ARBA" id="ARBA00023015"/>
    </source>
</evidence>
<dbReference type="SUPFAM" id="SSF88659">
    <property type="entry name" value="Sigma3 and sigma4 domains of RNA polymerase sigma factors"/>
    <property type="match status" value="2"/>
</dbReference>
<dbReference type="Gene3D" id="1.10.601.10">
    <property type="entry name" value="RNA Polymerase Primary Sigma Factor"/>
    <property type="match status" value="1"/>
</dbReference>
<dbReference type="AlphaFoldDB" id="A0A174F5B4"/>
<keyword evidence="2 5" id="KW-0731">Sigma factor</keyword>
<dbReference type="InterPro" id="IPR050239">
    <property type="entry name" value="Sigma-70_RNA_pol_init_factors"/>
</dbReference>
<dbReference type="PROSITE" id="PS00715">
    <property type="entry name" value="SIGMA70_1"/>
    <property type="match status" value="1"/>
</dbReference>
<dbReference type="SUPFAM" id="SSF88946">
    <property type="entry name" value="Sigma2 domain of RNA polymerase sigma factors"/>
    <property type="match status" value="1"/>
</dbReference>
<dbReference type="PRINTS" id="PR00046">
    <property type="entry name" value="SIGMA70FCT"/>
</dbReference>
<dbReference type="InterPro" id="IPR013325">
    <property type="entry name" value="RNA_pol_sigma_r2"/>
</dbReference>
<dbReference type="GO" id="GO:0003677">
    <property type="term" value="F:DNA binding"/>
    <property type="evidence" value="ECO:0007669"/>
    <property type="project" value="UniProtKB-KW"/>
</dbReference>
<keyword evidence="1 5" id="KW-0805">Transcription regulation</keyword>
<evidence type="ECO:0000259" key="6">
    <source>
        <dbReference type="PROSITE" id="PS00715"/>
    </source>
</evidence>
<gene>
    <name evidence="8" type="primary">sigA_2</name>
    <name evidence="8" type="ORF">ERS852491_02213</name>
</gene>